<evidence type="ECO:0000313" key="1">
    <source>
        <dbReference type="EMBL" id="TGO78767.1"/>
    </source>
</evidence>
<name>A0A4Z1KBR3_9HELO</name>
<dbReference type="Proteomes" id="UP000297229">
    <property type="component" value="Unassembled WGS sequence"/>
</dbReference>
<evidence type="ECO:0000313" key="2">
    <source>
        <dbReference type="Proteomes" id="UP000297229"/>
    </source>
</evidence>
<organism evidence="1 2">
    <name type="scientific">Botrytis elliptica</name>
    <dbReference type="NCBI Taxonomy" id="278938"/>
    <lineage>
        <taxon>Eukaryota</taxon>
        <taxon>Fungi</taxon>
        <taxon>Dikarya</taxon>
        <taxon>Ascomycota</taxon>
        <taxon>Pezizomycotina</taxon>
        <taxon>Leotiomycetes</taxon>
        <taxon>Helotiales</taxon>
        <taxon>Sclerotiniaceae</taxon>
        <taxon>Botrytis</taxon>
    </lineage>
</organism>
<keyword evidence="2" id="KW-1185">Reference proteome</keyword>
<protein>
    <submittedName>
        <fullName evidence="1">Uncharacterized protein</fullName>
    </submittedName>
</protein>
<sequence length="127" mass="14162">MGSRVTFSWTSTIEDRIKSLDFISLYGIQFTQRVSSTNSIRHYQRQKNHGEQLNLLLIASDSSIPVDTILLKKHPESRWSPVAAVLSTLGLPEKIEALQLQVPGGIKPSVQYFRQRLVASGVRGSPS</sequence>
<dbReference type="EMBL" id="PQXM01000054">
    <property type="protein sequence ID" value="TGO78767.1"/>
    <property type="molecule type" value="Genomic_DNA"/>
</dbReference>
<comment type="caution">
    <text evidence="1">The sequence shown here is derived from an EMBL/GenBank/DDBJ whole genome shotgun (WGS) entry which is preliminary data.</text>
</comment>
<reference evidence="1 2" key="1">
    <citation type="submission" date="2017-12" db="EMBL/GenBank/DDBJ databases">
        <title>Comparative genomics of Botrytis spp.</title>
        <authorList>
            <person name="Valero-Jimenez C.A."/>
            <person name="Tapia P."/>
            <person name="Veloso J."/>
            <person name="Silva-Moreno E."/>
            <person name="Staats M."/>
            <person name="Valdes J.H."/>
            <person name="Van Kan J.A.L."/>
        </authorList>
    </citation>
    <scope>NUCLEOTIDE SEQUENCE [LARGE SCALE GENOMIC DNA]</scope>
    <source>
        <strain evidence="1 2">Be9601</strain>
    </source>
</reference>
<proteinExistence type="predicted"/>
<accession>A0A4Z1KBR3</accession>
<dbReference type="AlphaFoldDB" id="A0A4Z1KBR3"/>
<gene>
    <name evidence="1" type="ORF">BELL_0054g00040</name>
</gene>